<protein>
    <submittedName>
        <fullName evidence="4">TetR/AcrR family transcriptional regulator</fullName>
    </submittedName>
</protein>
<accession>A0A502E8D3</accession>
<keyword evidence="5" id="KW-1185">Reference proteome</keyword>
<dbReference type="InterPro" id="IPR041586">
    <property type="entry name" value="PsrA_TetR_C"/>
</dbReference>
<evidence type="ECO:0000313" key="4">
    <source>
        <dbReference type="EMBL" id="TPG33142.1"/>
    </source>
</evidence>
<dbReference type="Proteomes" id="UP000320095">
    <property type="component" value="Unassembled WGS sequence"/>
</dbReference>
<evidence type="ECO:0000313" key="5">
    <source>
        <dbReference type="Proteomes" id="UP000320095"/>
    </source>
</evidence>
<organism evidence="4 5">
    <name type="scientific">Mycolicibacterium hodleri</name>
    <dbReference type="NCBI Taxonomy" id="49897"/>
    <lineage>
        <taxon>Bacteria</taxon>
        <taxon>Bacillati</taxon>
        <taxon>Actinomycetota</taxon>
        <taxon>Actinomycetes</taxon>
        <taxon>Mycobacteriales</taxon>
        <taxon>Mycobacteriaceae</taxon>
        <taxon>Mycolicibacterium</taxon>
    </lineage>
</organism>
<dbReference type="GO" id="GO:0003677">
    <property type="term" value="F:DNA binding"/>
    <property type="evidence" value="ECO:0007669"/>
    <property type="project" value="UniProtKB-KW"/>
</dbReference>
<dbReference type="EMBL" id="RCZG01000006">
    <property type="protein sequence ID" value="TPG33142.1"/>
    <property type="molecule type" value="Genomic_DNA"/>
</dbReference>
<evidence type="ECO:0000259" key="2">
    <source>
        <dbReference type="Pfam" id="PF00440"/>
    </source>
</evidence>
<dbReference type="SUPFAM" id="SSF46689">
    <property type="entry name" value="Homeodomain-like"/>
    <property type="match status" value="1"/>
</dbReference>
<dbReference type="SUPFAM" id="SSF54862">
    <property type="entry name" value="4Fe-4S ferredoxins"/>
    <property type="match status" value="1"/>
</dbReference>
<feature type="domain" description="HTH tetR-type" evidence="2">
    <location>
        <begin position="19"/>
        <end position="66"/>
    </location>
</feature>
<dbReference type="InterPro" id="IPR009057">
    <property type="entry name" value="Homeodomain-like_sf"/>
</dbReference>
<feature type="domain" description="PsrA tetracyclin repressor-like C-terminal" evidence="3">
    <location>
        <begin position="97"/>
        <end position="208"/>
    </location>
</feature>
<dbReference type="Pfam" id="PF00440">
    <property type="entry name" value="TetR_N"/>
    <property type="match status" value="1"/>
</dbReference>
<proteinExistence type="predicted"/>
<comment type="caution">
    <text evidence="4">The sequence shown here is derived from an EMBL/GenBank/DDBJ whole genome shotgun (WGS) entry which is preliminary data.</text>
</comment>
<dbReference type="Gene3D" id="1.10.357.10">
    <property type="entry name" value="Tetracycline Repressor, domain 2"/>
    <property type="match status" value="1"/>
</dbReference>
<evidence type="ECO:0000256" key="1">
    <source>
        <dbReference type="ARBA" id="ARBA00023125"/>
    </source>
</evidence>
<gene>
    <name evidence="4" type="ORF">EAH80_17305</name>
</gene>
<dbReference type="AlphaFoldDB" id="A0A502E8D3"/>
<dbReference type="InterPro" id="IPR001647">
    <property type="entry name" value="HTH_TetR"/>
</dbReference>
<sequence length="274" mass="29790">MTAARPLRTERASTTRDSILTAAERLYAEYGVFAVSNRQVSEAAGQGNNAAVGYHFGTKTDLVRAIEERHRAPIEAHRERLVAQTDHNADLRVWVSCLVRPLTDHLADLGNPSWYARFAAQAMTDPAYHGFVVKDALSSSSLVEVVDGINRCLPDLPLAIRFDRNIMARNLLMHSCADRERALATGATVATRTSWQAAGMGLIDAIVGMWLAPVSRSTRGGDSRRVTVDQDKCVSSGMCVMNAAEIFEEPGTERAEGTRKAAAACPALAIHLEE</sequence>
<keyword evidence="1" id="KW-0238">DNA-binding</keyword>
<dbReference type="Pfam" id="PF17939">
    <property type="entry name" value="TetR_C_30"/>
    <property type="match status" value="1"/>
</dbReference>
<evidence type="ECO:0000259" key="3">
    <source>
        <dbReference type="Pfam" id="PF17939"/>
    </source>
</evidence>
<name>A0A502E8D3_9MYCO</name>
<reference evidence="4 5" key="1">
    <citation type="journal article" date="2019" name="Environ. Microbiol.">
        <title>Species interactions and distinct microbial communities in high Arctic permafrost affected cryosols are associated with the CH4 and CO2 gas fluxes.</title>
        <authorList>
            <person name="Altshuler I."/>
            <person name="Hamel J."/>
            <person name="Turney S."/>
            <person name="Magnuson E."/>
            <person name="Levesque R."/>
            <person name="Greer C."/>
            <person name="Whyte L.G."/>
        </authorList>
    </citation>
    <scope>NUCLEOTIDE SEQUENCE [LARGE SCALE GENOMIC DNA]</scope>
    <source>
        <strain evidence="4 5">S5.20</strain>
    </source>
</reference>
<dbReference type="Gene3D" id="3.30.70.20">
    <property type="match status" value="1"/>
</dbReference>
<dbReference type="OrthoDB" id="2356263at2"/>